<dbReference type="PANTHER" id="PTHR30408">
    <property type="entry name" value="TYPE-1 RESTRICTION ENZYME ECOKI SPECIFICITY PROTEIN"/>
    <property type="match status" value="1"/>
</dbReference>
<sequence>MKLGDNVDIIAPLNVKTADSETGYFLLNPTMVNNGKIETFDYAEVPDRYKNGKNKIADKYFIKKDDVLFQAKGSKIDVVYVDKDYEKVLPSTLYFILRPNEKINPKYLQWLLKTELVLLYFEKKYKTMGTVRAVNKGDIVDLNVKIPERKIQDEMAKIITSFEEEEYSTMKYLNIKRKYIEERVIENNQVIIDEE</sequence>
<dbReference type="SUPFAM" id="SSF116734">
    <property type="entry name" value="DNA methylase specificity domain"/>
    <property type="match status" value="1"/>
</dbReference>
<dbReference type="Gene3D" id="3.90.220.20">
    <property type="entry name" value="DNA methylase specificity domains"/>
    <property type="match status" value="1"/>
</dbReference>
<organism evidence="5 6">
    <name type="scientific">Leptotrichia hofstadii</name>
    <dbReference type="NCBI Taxonomy" id="157688"/>
    <lineage>
        <taxon>Bacteria</taxon>
        <taxon>Fusobacteriati</taxon>
        <taxon>Fusobacteriota</taxon>
        <taxon>Fusobacteriia</taxon>
        <taxon>Fusobacteriales</taxon>
        <taxon>Leptotrichiaceae</taxon>
        <taxon>Leptotrichia</taxon>
    </lineage>
</organism>
<proteinExistence type="inferred from homology"/>
<dbReference type="InterPro" id="IPR000055">
    <property type="entry name" value="Restrct_endonuc_typeI_TRD"/>
</dbReference>
<keyword evidence="6" id="KW-1185">Reference proteome</keyword>
<dbReference type="AlphaFoldDB" id="A0A510JGQ4"/>
<dbReference type="EMBL" id="AP019823">
    <property type="protein sequence ID" value="BBM38450.1"/>
    <property type="molecule type" value="Genomic_DNA"/>
</dbReference>
<name>A0A510JGQ4_9FUSO</name>
<keyword evidence="2" id="KW-0680">Restriction system</keyword>
<gene>
    <name evidence="5" type="ORF">JCM16775_1159</name>
</gene>
<dbReference type="KEGG" id="lhf:JCM16775_1159"/>
<dbReference type="Pfam" id="PF01420">
    <property type="entry name" value="Methylase_S"/>
    <property type="match status" value="1"/>
</dbReference>
<dbReference type="InterPro" id="IPR052021">
    <property type="entry name" value="Type-I_RS_S_subunit"/>
</dbReference>
<dbReference type="GO" id="GO:0009307">
    <property type="term" value="P:DNA restriction-modification system"/>
    <property type="evidence" value="ECO:0007669"/>
    <property type="project" value="UniProtKB-KW"/>
</dbReference>
<dbReference type="OrthoDB" id="82074at2"/>
<evidence type="ECO:0000259" key="4">
    <source>
        <dbReference type="Pfam" id="PF01420"/>
    </source>
</evidence>
<accession>A0A510JGQ4</accession>
<evidence type="ECO:0000256" key="1">
    <source>
        <dbReference type="ARBA" id="ARBA00010923"/>
    </source>
</evidence>
<evidence type="ECO:0000256" key="3">
    <source>
        <dbReference type="ARBA" id="ARBA00023125"/>
    </source>
</evidence>
<dbReference type="PANTHER" id="PTHR30408:SF12">
    <property type="entry name" value="TYPE I RESTRICTION ENZYME MJAVIII SPECIFICITY SUBUNIT"/>
    <property type="match status" value="1"/>
</dbReference>
<keyword evidence="3" id="KW-0238">DNA-binding</keyword>
<dbReference type="InterPro" id="IPR044946">
    <property type="entry name" value="Restrct_endonuc_typeI_TRD_sf"/>
</dbReference>
<evidence type="ECO:0000313" key="6">
    <source>
        <dbReference type="Proteomes" id="UP000321892"/>
    </source>
</evidence>
<evidence type="ECO:0000256" key="2">
    <source>
        <dbReference type="ARBA" id="ARBA00022747"/>
    </source>
</evidence>
<protein>
    <submittedName>
        <fullName evidence="5">Restriction modification system DNA specificity domain-containing protein</fullName>
    </submittedName>
</protein>
<evidence type="ECO:0000313" key="5">
    <source>
        <dbReference type="EMBL" id="BBM38450.1"/>
    </source>
</evidence>
<feature type="domain" description="Type I restriction modification DNA specificity" evidence="4">
    <location>
        <begin position="34"/>
        <end position="164"/>
    </location>
</feature>
<comment type="similarity">
    <text evidence="1">Belongs to the type-I restriction system S methylase family.</text>
</comment>
<dbReference type="Proteomes" id="UP000321892">
    <property type="component" value="Chromosome"/>
</dbReference>
<dbReference type="RefSeq" id="WP_006804356.1">
    <property type="nucleotide sequence ID" value="NZ_AP019823.1"/>
</dbReference>
<dbReference type="GO" id="GO:0003677">
    <property type="term" value="F:DNA binding"/>
    <property type="evidence" value="ECO:0007669"/>
    <property type="project" value="UniProtKB-KW"/>
</dbReference>
<dbReference type="CDD" id="cd16961">
    <property type="entry name" value="RMtype1_S_TRD-CR_like"/>
    <property type="match status" value="1"/>
</dbReference>
<reference evidence="5 6" key="1">
    <citation type="submission" date="2019-07" db="EMBL/GenBank/DDBJ databases">
        <title>Complete Genome Sequence of Leptotrichia hofstadii Strain JCM16775.</title>
        <authorList>
            <person name="Watanabe S."/>
            <person name="Cui L."/>
        </authorList>
    </citation>
    <scope>NUCLEOTIDE SEQUENCE [LARGE SCALE GENOMIC DNA]</scope>
    <source>
        <strain evidence="5 6">JCM16775</strain>
    </source>
</reference>